<dbReference type="OrthoDB" id="10261563at2759"/>
<reference evidence="4" key="1">
    <citation type="journal article" date="2013" name="Genome Announc.">
        <title>Draft genome sequence of the ascomycete Phaeoacremonium aleophilum strain UCR-PA7, a causal agent of the esca disease complex in grapevines.</title>
        <authorList>
            <person name="Blanco-Ulate B."/>
            <person name="Rolshausen P."/>
            <person name="Cantu D."/>
        </authorList>
    </citation>
    <scope>NUCLEOTIDE SEQUENCE [LARGE SCALE GENOMIC DNA]</scope>
    <source>
        <strain evidence="4">UCR-PA7</strain>
    </source>
</reference>
<dbReference type="EMBL" id="KB932886">
    <property type="protein sequence ID" value="EOO02895.1"/>
    <property type="molecule type" value="Genomic_DNA"/>
</dbReference>
<feature type="region of interest" description="Disordered" evidence="1">
    <location>
        <begin position="234"/>
        <end position="370"/>
    </location>
</feature>
<sequence>MACLNKRKQIPSASYPTPDRGASKRLRKDEPQVTSSPSLRKQKSVTFTDDTKPSEEPAKASTNVASAEKKKKKKAKRPKTGNARTTPVEGFSLEPALAYLRQWRTSRETWKFNKNHQTLLIKYAFDPSSVPSADIRSFYAYIRDLKGFVRTRLRETAEEIKKKDMEEGPGGFPGSAEDKAGKQQQYDEILGRLLQQQRDNGSSASFDEVDFVMRTADDDVKRRVLKRMRAEMVVDELSDAGESSTSTGASTTATESSSQETGDNATEKRVKLNDGSQRSIRRKRKLRTADDDSSSSDSDSESDSDESSSSSSSSSGDSDDEMDMAPVQGEVETSSSSSSSSSSGSDAESGSEVDTDEEDSDAEESESESD</sequence>
<dbReference type="RefSeq" id="XP_007912349.1">
    <property type="nucleotide sequence ID" value="XM_007914158.1"/>
</dbReference>
<dbReference type="HOGENOM" id="CLU_045013_1_0_1"/>
<keyword evidence="3" id="KW-0647">Proteasome</keyword>
<feature type="compositionally biased region" description="Basic residues" evidence="1">
    <location>
        <begin position="69"/>
        <end position="79"/>
    </location>
</feature>
<name>R8BUD6_PHAM7</name>
<feature type="compositionally biased region" description="Acidic residues" evidence="1">
    <location>
        <begin position="349"/>
        <end position="370"/>
    </location>
</feature>
<dbReference type="InterPro" id="IPR019327">
    <property type="entry name" value="WKF"/>
</dbReference>
<dbReference type="PANTHER" id="PTHR22306:SF2">
    <property type="entry name" value="CHROMOSOME 7 OPEN READING FRAME 50"/>
    <property type="match status" value="1"/>
</dbReference>
<feature type="compositionally biased region" description="Polar residues" evidence="1">
    <location>
        <begin position="32"/>
        <end position="48"/>
    </location>
</feature>
<dbReference type="AlphaFoldDB" id="R8BUD6"/>
<dbReference type="GO" id="GO:0000502">
    <property type="term" value="C:proteasome complex"/>
    <property type="evidence" value="ECO:0007669"/>
    <property type="project" value="UniProtKB-KW"/>
</dbReference>
<feature type="domain" description="WKF" evidence="2">
    <location>
        <begin position="98"/>
        <end position="160"/>
    </location>
</feature>
<dbReference type="PANTHER" id="PTHR22306">
    <property type="entry name" value="CHROMOSOME 7 OPEN READING FRAME 50"/>
    <property type="match status" value="1"/>
</dbReference>
<evidence type="ECO:0000313" key="3">
    <source>
        <dbReference type="EMBL" id="EOO02895.1"/>
    </source>
</evidence>
<proteinExistence type="predicted"/>
<protein>
    <submittedName>
        <fullName evidence="3">Putative proteasome subunit alpha type 6 protein</fullName>
    </submittedName>
</protein>
<feature type="region of interest" description="Disordered" evidence="1">
    <location>
        <begin position="160"/>
        <end position="183"/>
    </location>
</feature>
<feature type="region of interest" description="Disordered" evidence="1">
    <location>
        <begin position="1"/>
        <end position="88"/>
    </location>
</feature>
<dbReference type="eggNOG" id="ENOG502SX0R">
    <property type="taxonomic scope" value="Eukaryota"/>
</dbReference>
<organism evidence="3 4">
    <name type="scientific">Phaeoacremonium minimum (strain UCR-PA7)</name>
    <name type="common">Esca disease fungus</name>
    <name type="synonym">Togninia minima</name>
    <dbReference type="NCBI Taxonomy" id="1286976"/>
    <lineage>
        <taxon>Eukaryota</taxon>
        <taxon>Fungi</taxon>
        <taxon>Dikarya</taxon>
        <taxon>Ascomycota</taxon>
        <taxon>Pezizomycotina</taxon>
        <taxon>Sordariomycetes</taxon>
        <taxon>Sordariomycetidae</taxon>
        <taxon>Togniniales</taxon>
        <taxon>Togniniaceae</taxon>
        <taxon>Phaeoacremonium</taxon>
    </lineage>
</organism>
<evidence type="ECO:0000313" key="4">
    <source>
        <dbReference type="Proteomes" id="UP000014074"/>
    </source>
</evidence>
<keyword evidence="4" id="KW-1185">Reference proteome</keyword>
<dbReference type="Proteomes" id="UP000014074">
    <property type="component" value="Unassembled WGS sequence"/>
</dbReference>
<feature type="compositionally biased region" description="Low complexity" evidence="1">
    <location>
        <begin position="334"/>
        <end position="348"/>
    </location>
</feature>
<feature type="compositionally biased region" description="Low complexity" evidence="1">
    <location>
        <begin position="307"/>
        <end position="316"/>
    </location>
</feature>
<dbReference type="Pfam" id="PF10180">
    <property type="entry name" value="WKF"/>
    <property type="match status" value="1"/>
</dbReference>
<accession>R8BUD6</accession>
<feature type="compositionally biased region" description="Low complexity" evidence="1">
    <location>
        <begin position="240"/>
        <end position="262"/>
    </location>
</feature>
<feature type="compositionally biased region" description="Basic and acidic residues" evidence="1">
    <location>
        <begin position="49"/>
        <end position="58"/>
    </location>
</feature>
<dbReference type="KEGG" id="tmn:UCRPA7_1578"/>
<dbReference type="GeneID" id="19321740"/>
<evidence type="ECO:0000259" key="2">
    <source>
        <dbReference type="Pfam" id="PF10180"/>
    </source>
</evidence>
<evidence type="ECO:0000256" key="1">
    <source>
        <dbReference type="SAM" id="MobiDB-lite"/>
    </source>
</evidence>
<gene>
    <name evidence="3" type="ORF">UCRPA7_1578</name>
</gene>
<feature type="compositionally biased region" description="Acidic residues" evidence="1">
    <location>
        <begin position="291"/>
        <end position="306"/>
    </location>
</feature>